<dbReference type="Pfam" id="PF00440">
    <property type="entry name" value="TetR_N"/>
    <property type="match status" value="1"/>
</dbReference>
<feature type="domain" description="HTH tetR-type" evidence="3">
    <location>
        <begin position="6"/>
        <end position="66"/>
    </location>
</feature>
<dbReference type="PANTHER" id="PTHR30328:SF54">
    <property type="entry name" value="HTH-TYPE TRANSCRIPTIONAL REPRESSOR SCO4008"/>
    <property type="match status" value="1"/>
</dbReference>
<dbReference type="AlphaFoldDB" id="A0A3S9IEK9"/>
<gene>
    <name evidence="4" type="ORF">EJC51_45800</name>
</gene>
<accession>A0A3S9IEK9</accession>
<feature type="DNA-binding region" description="H-T-H motif" evidence="2">
    <location>
        <begin position="29"/>
        <end position="48"/>
    </location>
</feature>
<protein>
    <submittedName>
        <fullName evidence="4">TetR/AcrR family transcriptional regulator</fullName>
    </submittedName>
</protein>
<dbReference type="PANTHER" id="PTHR30328">
    <property type="entry name" value="TRANSCRIPTIONAL REPRESSOR"/>
    <property type="match status" value="1"/>
</dbReference>
<dbReference type="SUPFAM" id="SSF46689">
    <property type="entry name" value="Homeodomain-like"/>
    <property type="match status" value="1"/>
</dbReference>
<dbReference type="KEGG" id="saqu:EJC51_45800"/>
<dbReference type="Pfam" id="PF17926">
    <property type="entry name" value="TetR_C_21"/>
    <property type="match status" value="1"/>
</dbReference>
<keyword evidence="5" id="KW-1185">Reference proteome</keyword>
<dbReference type="InterPro" id="IPR001647">
    <property type="entry name" value="HTH_TetR"/>
</dbReference>
<dbReference type="Gene3D" id="1.10.357.10">
    <property type="entry name" value="Tetracycline Repressor, domain 2"/>
    <property type="match status" value="1"/>
</dbReference>
<dbReference type="SUPFAM" id="SSF48498">
    <property type="entry name" value="Tetracyclin repressor-like, C-terminal domain"/>
    <property type="match status" value="1"/>
</dbReference>
<dbReference type="GO" id="GO:0003677">
    <property type="term" value="F:DNA binding"/>
    <property type="evidence" value="ECO:0007669"/>
    <property type="project" value="UniProtKB-UniRule"/>
</dbReference>
<evidence type="ECO:0000313" key="4">
    <source>
        <dbReference type="EMBL" id="AZP22723.1"/>
    </source>
</evidence>
<dbReference type="InterPro" id="IPR041467">
    <property type="entry name" value="Sco4008_C"/>
</dbReference>
<dbReference type="EMBL" id="CP034463">
    <property type="protein sequence ID" value="AZP22723.1"/>
    <property type="molecule type" value="Genomic_DNA"/>
</dbReference>
<evidence type="ECO:0000256" key="1">
    <source>
        <dbReference type="ARBA" id="ARBA00023125"/>
    </source>
</evidence>
<name>A0A3S9IEK9_9ACTN</name>
<evidence type="ECO:0000259" key="3">
    <source>
        <dbReference type="PROSITE" id="PS50977"/>
    </source>
</evidence>
<reference evidence="4 5" key="1">
    <citation type="submission" date="2018-12" db="EMBL/GenBank/DDBJ databases">
        <authorList>
            <person name="Li K."/>
        </authorList>
    </citation>
    <scope>NUCLEOTIDE SEQUENCE [LARGE SCALE GENOMIC DNA]</scope>
    <source>
        <strain evidence="5">CR22</strain>
    </source>
</reference>
<evidence type="ECO:0000313" key="5">
    <source>
        <dbReference type="Proteomes" id="UP000280197"/>
    </source>
</evidence>
<dbReference type="InterPro" id="IPR009057">
    <property type="entry name" value="Homeodomain-like_sf"/>
</dbReference>
<keyword evidence="1 2" id="KW-0238">DNA-binding</keyword>
<dbReference type="GO" id="GO:0006355">
    <property type="term" value="P:regulation of DNA-templated transcription"/>
    <property type="evidence" value="ECO:0007669"/>
    <property type="project" value="UniProtKB-ARBA"/>
</dbReference>
<dbReference type="InterPro" id="IPR050109">
    <property type="entry name" value="HTH-type_TetR-like_transc_reg"/>
</dbReference>
<dbReference type="InterPro" id="IPR036271">
    <property type="entry name" value="Tet_transcr_reg_TetR-rel_C_sf"/>
</dbReference>
<proteinExistence type="predicted"/>
<evidence type="ECO:0000256" key="2">
    <source>
        <dbReference type="PROSITE-ProRule" id="PRU00335"/>
    </source>
</evidence>
<sequence>MAYDSAATKERIITAATAEFAAHGVAGARVDRIAAAARANKRAIYDYFGDKSRLFAVVLERRLAELAEAVPPSEDLAGYSERLFEYHRTHPEALRLVMWEALEIGDGPVPAEKERTAHYSDKVTAAQAGEPDADARTRVFFTLALASWSVAMPQLRRMVLGADFGMDRLRQEIARAVVALPSAGPRGGA</sequence>
<dbReference type="Proteomes" id="UP000280197">
    <property type="component" value="Chromosome"/>
</dbReference>
<dbReference type="RefSeq" id="WP_126276524.1">
    <property type="nucleotide sequence ID" value="NZ_CP034463.1"/>
</dbReference>
<dbReference type="PROSITE" id="PS50977">
    <property type="entry name" value="HTH_TETR_2"/>
    <property type="match status" value="1"/>
</dbReference>
<organism evidence="4 5">
    <name type="scientific">Streptomyces aquilus</name>
    <dbReference type="NCBI Taxonomy" id="2548456"/>
    <lineage>
        <taxon>Bacteria</taxon>
        <taxon>Bacillati</taxon>
        <taxon>Actinomycetota</taxon>
        <taxon>Actinomycetes</taxon>
        <taxon>Kitasatosporales</taxon>
        <taxon>Streptomycetaceae</taxon>
        <taxon>Streptomyces</taxon>
    </lineage>
</organism>